<proteinExistence type="predicted"/>
<dbReference type="AlphaFoldDB" id="A0A3R7D836"/>
<reference evidence="1 2" key="2">
    <citation type="journal article" date="2021" name="Genomics">
        <title>High-quality reference genome for Clonorchis sinensis.</title>
        <authorList>
            <person name="Young N.D."/>
            <person name="Stroehlein A.J."/>
            <person name="Kinkar L."/>
            <person name="Wang T."/>
            <person name="Sohn W.M."/>
            <person name="Chang B.C.H."/>
            <person name="Kaur P."/>
            <person name="Weisz D."/>
            <person name="Dudchenko O."/>
            <person name="Aiden E.L."/>
            <person name="Korhonen P.K."/>
            <person name="Gasser R.B."/>
        </authorList>
    </citation>
    <scope>NUCLEOTIDE SEQUENCE [LARGE SCALE GENOMIC DNA]</scope>
    <source>
        <strain evidence="1">Cs-k2</strain>
    </source>
</reference>
<dbReference type="InParanoid" id="A0A3R7D836"/>
<name>A0A3R7D836_CLOSI</name>
<accession>A0A3R7D836</accession>
<evidence type="ECO:0000313" key="2">
    <source>
        <dbReference type="Proteomes" id="UP000286415"/>
    </source>
</evidence>
<sequence>MKLRSLPGTVSRVSESLPLNSSITSGTYCNTHKVAESSSTAHDRFLPSWGSSGRSSPPVSVNLMFYLKT</sequence>
<dbReference type="Proteomes" id="UP000286415">
    <property type="component" value="Unassembled WGS sequence"/>
</dbReference>
<comment type="caution">
    <text evidence="1">The sequence shown here is derived from an EMBL/GenBank/DDBJ whole genome shotgun (WGS) entry which is preliminary data.</text>
</comment>
<feature type="non-terminal residue" evidence="1">
    <location>
        <position position="69"/>
    </location>
</feature>
<keyword evidence="2" id="KW-1185">Reference proteome</keyword>
<reference evidence="1 2" key="1">
    <citation type="journal article" date="2018" name="Biotechnol. Adv.">
        <title>Improved genomic resources and new bioinformatic workflow for the carcinogenic parasite Clonorchis sinensis: Biotechnological implications.</title>
        <authorList>
            <person name="Wang D."/>
            <person name="Korhonen P.K."/>
            <person name="Gasser R.B."/>
            <person name="Young N.D."/>
        </authorList>
    </citation>
    <scope>NUCLEOTIDE SEQUENCE [LARGE SCALE GENOMIC DNA]</scope>
    <source>
        <strain evidence="1">Cs-k2</strain>
    </source>
</reference>
<evidence type="ECO:0000313" key="1">
    <source>
        <dbReference type="EMBL" id="KAG5453326.1"/>
    </source>
</evidence>
<gene>
    <name evidence="1" type="ORF">CSKR_104399</name>
</gene>
<protein>
    <submittedName>
        <fullName evidence="1">Uncharacterized protein</fullName>
    </submittedName>
</protein>
<dbReference type="EMBL" id="NIRI02000013">
    <property type="protein sequence ID" value="KAG5453326.1"/>
    <property type="molecule type" value="Genomic_DNA"/>
</dbReference>
<organism evidence="1 2">
    <name type="scientific">Clonorchis sinensis</name>
    <name type="common">Chinese liver fluke</name>
    <dbReference type="NCBI Taxonomy" id="79923"/>
    <lineage>
        <taxon>Eukaryota</taxon>
        <taxon>Metazoa</taxon>
        <taxon>Spiralia</taxon>
        <taxon>Lophotrochozoa</taxon>
        <taxon>Platyhelminthes</taxon>
        <taxon>Trematoda</taxon>
        <taxon>Digenea</taxon>
        <taxon>Opisthorchiida</taxon>
        <taxon>Opisthorchiata</taxon>
        <taxon>Opisthorchiidae</taxon>
        <taxon>Clonorchis</taxon>
    </lineage>
</organism>